<dbReference type="Proteomes" id="UP001213000">
    <property type="component" value="Unassembled WGS sequence"/>
</dbReference>
<organism evidence="1 2">
    <name type="scientific">Leucocoprinus birnbaumii</name>
    <dbReference type="NCBI Taxonomy" id="56174"/>
    <lineage>
        <taxon>Eukaryota</taxon>
        <taxon>Fungi</taxon>
        <taxon>Dikarya</taxon>
        <taxon>Basidiomycota</taxon>
        <taxon>Agaricomycotina</taxon>
        <taxon>Agaricomycetes</taxon>
        <taxon>Agaricomycetidae</taxon>
        <taxon>Agaricales</taxon>
        <taxon>Agaricineae</taxon>
        <taxon>Agaricaceae</taxon>
        <taxon>Leucocoprinus</taxon>
    </lineage>
</organism>
<dbReference type="AlphaFoldDB" id="A0AAD5VUF2"/>
<accession>A0AAD5VUF2</accession>
<gene>
    <name evidence="1" type="ORF">NP233_g6057</name>
</gene>
<sequence>MIKSYGSWEAERRRWVESATKAAKIVQVEDIVVFVWASCDAKCVQQLMDILPGISCGENPEDSFCTKRVQFPLSSLAPVLFFFIPAWHPAFRSGVGQLVTRVDNVALKSSAHIYLQHTGNAWSGPGERTSGQWDFLCRVLGAEPRREMDRVTFIFTDWSQDAHYEHYEQEKGVQRVLQDDIRAGLTFERLEKPVIKNQVWEVLQRAVDACSHEGRKLKKKRAAELYVFVHLQKELDDLYRNLAGIGDGRRVRANLQRTHDNQKSTMEPLLAQLNKKGITSIEKERLERAIEEEYFWILREFRDHFAEASALGVEVGSTLRSFYNYGLPDTVPQKATTKKKKRKKILNIF</sequence>
<evidence type="ECO:0000313" key="2">
    <source>
        <dbReference type="Proteomes" id="UP001213000"/>
    </source>
</evidence>
<keyword evidence="2" id="KW-1185">Reference proteome</keyword>
<proteinExistence type="predicted"/>
<name>A0AAD5VUF2_9AGAR</name>
<dbReference type="EMBL" id="JANIEX010000380">
    <property type="protein sequence ID" value="KAJ3567907.1"/>
    <property type="molecule type" value="Genomic_DNA"/>
</dbReference>
<protein>
    <submittedName>
        <fullName evidence="1">Uncharacterized protein</fullName>
    </submittedName>
</protein>
<evidence type="ECO:0000313" key="1">
    <source>
        <dbReference type="EMBL" id="KAJ3567907.1"/>
    </source>
</evidence>
<reference evidence="1" key="1">
    <citation type="submission" date="2022-07" db="EMBL/GenBank/DDBJ databases">
        <title>Genome Sequence of Leucocoprinus birnbaumii.</title>
        <authorList>
            <person name="Buettner E."/>
        </authorList>
    </citation>
    <scope>NUCLEOTIDE SEQUENCE</scope>
    <source>
        <strain evidence="1">VT141</strain>
    </source>
</reference>
<comment type="caution">
    <text evidence="1">The sequence shown here is derived from an EMBL/GenBank/DDBJ whole genome shotgun (WGS) entry which is preliminary data.</text>
</comment>